<dbReference type="Pfam" id="PF00106">
    <property type="entry name" value="adh_short"/>
    <property type="match status" value="1"/>
</dbReference>
<comment type="caution">
    <text evidence="5">The sequence shown here is derived from an EMBL/GenBank/DDBJ whole genome shotgun (WGS) entry which is preliminary data.</text>
</comment>
<sequence length="315" mass="32654">MSRPLEGRSAIVTGAGRGLGRAEALELARLGAAVVVNDYGQPGRDGSGAASAGPAQEVAEEIRAAGGRALAHTGDVADFDQAGALVESALAAFGSLDILVNNAGILRDRMVFSMAEEEWDAVIRVHLKGHFNTVRHAAAHWRARSKAAGAPVYGRIVNTSSEAFLAGSAGQPNYAAAKGGIVGLTTSTALALAKYGVTANAICPRARTRMTRDVFAGLARPREGLDPLAPEHVAPLVGYLASPAAARVNGQLLVVHGGMVAVVERPRVAAQFDSEQDAFTHGELDALLTAHFADRPADETFGATEVLGLKRGRAR</sequence>
<comment type="similarity">
    <text evidence="1 3">Belongs to the short-chain dehydrogenases/reductases (SDR) family.</text>
</comment>
<dbReference type="PANTHER" id="PTHR45024">
    <property type="entry name" value="DEHYDROGENASES, SHORT CHAIN"/>
    <property type="match status" value="1"/>
</dbReference>
<dbReference type="EMBL" id="AGBF01000074">
    <property type="protein sequence ID" value="EGX57877.1"/>
    <property type="molecule type" value="Genomic_DNA"/>
</dbReference>
<dbReference type="InterPro" id="IPR020904">
    <property type="entry name" value="Sc_DH/Rdtase_CS"/>
</dbReference>
<dbReference type="GO" id="GO:0004316">
    <property type="term" value="F:3-oxoacyl-[acyl-carrier-protein] reductase (NADPH) activity"/>
    <property type="evidence" value="ECO:0007669"/>
    <property type="project" value="UniProtKB-EC"/>
</dbReference>
<dbReference type="SMART" id="SM00822">
    <property type="entry name" value="PKS_KR"/>
    <property type="match status" value="1"/>
</dbReference>
<keyword evidence="6" id="KW-1185">Reference proteome</keyword>
<name>G2GF10_9ACTN</name>
<protein>
    <submittedName>
        <fullName evidence="5">3-ketoacyl-(Acyl-carrier-protein) reductase</fullName>
        <ecNumber evidence="5">1.1.1.100</ecNumber>
    </submittedName>
</protein>
<dbReference type="FunFam" id="3.40.50.720:FF:000446">
    <property type="entry name" value="Short chain dehydrogenase"/>
    <property type="match status" value="1"/>
</dbReference>
<dbReference type="Proteomes" id="UP000004217">
    <property type="component" value="Unassembled WGS sequence"/>
</dbReference>
<dbReference type="AlphaFoldDB" id="G2GF10"/>
<dbReference type="PRINTS" id="PR00080">
    <property type="entry name" value="SDRFAMILY"/>
</dbReference>
<dbReference type="Gene3D" id="3.40.50.720">
    <property type="entry name" value="NAD(P)-binding Rossmann-like Domain"/>
    <property type="match status" value="1"/>
</dbReference>
<dbReference type="InterPro" id="IPR002347">
    <property type="entry name" value="SDR_fam"/>
</dbReference>
<dbReference type="InterPro" id="IPR051687">
    <property type="entry name" value="Peroxisomal_Beta-Oxidation"/>
</dbReference>
<dbReference type="NCBIfam" id="NF005862">
    <property type="entry name" value="PRK07792.1"/>
    <property type="match status" value="1"/>
</dbReference>
<evidence type="ECO:0000256" key="1">
    <source>
        <dbReference type="ARBA" id="ARBA00006484"/>
    </source>
</evidence>
<gene>
    <name evidence="5" type="primary">fabG</name>
    <name evidence="5" type="ORF">SZN_20467</name>
</gene>
<dbReference type="PATRIC" id="fig|700597.3.peg.4015"/>
<proteinExistence type="inferred from homology"/>
<accession>G2GF10</accession>
<dbReference type="PROSITE" id="PS00061">
    <property type="entry name" value="ADH_SHORT"/>
    <property type="match status" value="1"/>
</dbReference>
<feature type="domain" description="Ketoreductase" evidence="4">
    <location>
        <begin position="8"/>
        <end position="233"/>
    </location>
</feature>
<dbReference type="OrthoDB" id="9808187at2"/>
<reference evidence="5 6" key="1">
    <citation type="submission" date="2011-08" db="EMBL/GenBank/DDBJ databases">
        <authorList>
            <person name="Lin Y."/>
            <person name="Hao X."/>
            <person name="Johnstone L."/>
            <person name="Miller S.J."/>
            <person name="Wei G."/>
            <person name="Rensing C."/>
        </authorList>
    </citation>
    <scope>NUCLEOTIDE SEQUENCE [LARGE SCALE GENOMIC DNA]</scope>
    <source>
        <strain evidence="5 6">K42</strain>
    </source>
</reference>
<organism evidence="5 6">
    <name type="scientific">Streptomyces zinciresistens K42</name>
    <dbReference type="NCBI Taxonomy" id="700597"/>
    <lineage>
        <taxon>Bacteria</taxon>
        <taxon>Bacillati</taxon>
        <taxon>Actinomycetota</taxon>
        <taxon>Actinomycetes</taxon>
        <taxon>Kitasatosporales</taxon>
        <taxon>Streptomycetaceae</taxon>
        <taxon>Streptomyces</taxon>
    </lineage>
</organism>
<evidence type="ECO:0000313" key="6">
    <source>
        <dbReference type="Proteomes" id="UP000004217"/>
    </source>
</evidence>
<dbReference type="InterPro" id="IPR057326">
    <property type="entry name" value="KR_dom"/>
</dbReference>
<dbReference type="PRINTS" id="PR00081">
    <property type="entry name" value="GDHRDH"/>
</dbReference>
<evidence type="ECO:0000313" key="5">
    <source>
        <dbReference type="EMBL" id="EGX57877.1"/>
    </source>
</evidence>
<dbReference type="RefSeq" id="WP_007497990.1">
    <property type="nucleotide sequence ID" value="NZ_AGBF01000074.1"/>
</dbReference>
<dbReference type="EC" id="1.1.1.100" evidence="5"/>
<dbReference type="PANTHER" id="PTHR45024:SF2">
    <property type="entry name" value="SCP2 DOMAIN-CONTAINING PROTEIN"/>
    <property type="match status" value="1"/>
</dbReference>
<evidence type="ECO:0000256" key="2">
    <source>
        <dbReference type="ARBA" id="ARBA00023002"/>
    </source>
</evidence>
<dbReference type="InterPro" id="IPR036291">
    <property type="entry name" value="NAD(P)-bd_dom_sf"/>
</dbReference>
<evidence type="ECO:0000259" key="4">
    <source>
        <dbReference type="SMART" id="SM00822"/>
    </source>
</evidence>
<keyword evidence="2 5" id="KW-0560">Oxidoreductase</keyword>
<evidence type="ECO:0000256" key="3">
    <source>
        <dbReference type="RuleBase" id="RU000363"/>
    </source>
</evidence>
<dbReference type="SUPFAM" id="SSF51735">
    <property type="entry name" value="NAD(P)-binding Rossmann-fold domains"/>
    <property type="match status" value="1"/>
</dbReference>